<organism evidence="2 3">
    <name type="scientific">Elizabethkingia anophelis</name>
    <dbReference type="NCBI Taxonomy" id="1117645"/>
    <lineage>
        <taxon>Bacteria</taxon>
        <taxon>Pseudomonadati</taxon>
        <taxon>Bacteroidota</taxon>
        <taxon>Flavobacteriia</taxon>
        <taxon>Flavobacteriales</taxon>
        <taxon>Weeksellaceae</taxon>
        <taxon>Elizabethkingia</taxon>
    </lineage>
</organism>
<dbReference type="AlphaFoldDB" id="A0AAU8UVV0"/>
<name>A0AAU8UVV0_9FLAO</name>
<dbReference type="RefSeq" id="WP_078395205.1">
    <property type="nucleotide sequence ID" value="NZ_CP016374.1"/>
</dbReference>
<evidence type="ECO:0000313" key="3">
    <source>
        <dbReference type="Proteomes" id="UP000190848"/>
    </source>
</evidence>
<accession>A0AAU8UVV0</accession>
<feature type="transmembrane region" description="Helical" evidence="1">
    <location>
        <begin position="106"/>
        <end position="128"/>
    </location>
</feature>
<protein>
    <submittedName>
        <fullName evidence="2">Uncharacterized protein</fullName>
    </submittedName>
</protein>
<evidence type="ECO:0000256" key="1">
    <source>
        <dbReference type="SAM" id="Phobius"/>
    </source>
</evidence>
<sequence length="198" mass="23229">MEQQNQAPTDGFELLKKVIETNEATIEHYIMLKNSREDIIRMDKKIEDTLKILNGTLEKTERFSALEEQKIQALLDSIPKSIEANLSSKANMQLEHFEKKSKLVKIVFYGMITALLLSVFTTTGNIFFAKQWYAESIRSKSEIRQEVLDKIQNNGQSIYKVEDYQQLQHNTELMNKWIEKKPKEAEIFLRFKDGYESR</sequence>
<keyword evidence="1" id="KW-0812">Transmembrane</keyword>
<dbReference type="EMBL" id="CP016374">
    <property type="protein sequence ID" value="AQX00484.1"/>
    <property type="molecule type" value="Genomic_DNA"/>
</dbReference>
<reference evidence="2 3" key="1">
    <citation type="submission" date="2016-07" db="EMBL/GenBank/DDBJ databases">
        <title>Revisiting the taxonomy of the Elizabethkingia Genus using Whole-Genome Sequencing, Optical Mapping, and MALDI-TOF, along with proposal of three novel Elizabethkingia species: Elizabethkingia bruuniana sp. nov., Elizabethkingia ursingii sp. nov., and Elizabethkingia occulta sp. nov.</title>
        <authorList>
            <person name="Nicholson A.C."/>
        </authorList>
    </citation>
    <scope>NUCLEOTIDE SEQUENCE [LARGE SCALE GENOMIC DNA]</scope>
    <source>
        <strain evidence="2 3">F3201</strain>
    </source>
</reference>
<gene>
    <name evidence="2" type="ORF">BBD32_02880</name>
</gene>
<keyword evidence="1" id="KW-1133">Transmembrane helix</keyword>
<evidence type="ECO:0000313" key="2">
    <source>
        <dbReference type="EMBL" id="AQX00484.1"/>
    </source>
</evidence>
<proteinExistence type="predicted"/>
<keyword evidence="1" id="KW-0472">Membrane</keyword>
<dbReference type="Proteomes" id="UP000190848">
    <property type="component" value="Chromosome"/>
</dbReference>